<dbReference type="InterPro" id="IPR050330">
    <property type="entry name" value="Bact_OuterMem_StrucFunc"/>
</dbReference>
<protein>
    <submittedName>
        <fullName evidence="7">OmpA-OmpF porin, OOP family</fullName>
    </submittedName>
</protein>
<accession>A0A1H6HF46</accession>
<reference evidence="8" key="1">
    <citation type="submission" date="2016-10" db="EMBL/GenBank/DDBJ databases">
        <authorList>
            <person name="Varghese N."/>
            <person name="Submissions S."/>
        </authorList>
    </citation>
    <scope>NUCLEOTIDE SEQUENCE [LARGE SCALE GENOMIC DNA]</scope>
    <source>
        <strain evidence="8">DSM 13234</strain>
    </source>
</reference>
<organism evidence="7 8">
    <name type="scientific">Magnetospirillum fulvum</name>
    <name type="common">Rhodospirillum fulvum</name>
    <dbReference type="NCBI Taxonomy" id="1082"/>
    <lineage>
        <taxon>Bacteria</taxon>
        <taxon>Pseudomonadati</taxon>
        <taxon>Pseudomonadota</taxon>
        <taxon>Alphaproteobacteria</taxon>
        <taxon>Rhodospirillales</taxon>
        <taxon>Rhodospirillaceae</taxon>
        <taxon>Magnetospirillum</taxon>
    </lineage>
</organism>
<evidence type="ECO:0000256" key="3">
    <source>
        <dbReference type="ARBA" id="ARBA00023237"/>
    </source>
</evidence>
<dbReference type="PRINTS" id="PR01021">
    <property type="entry name" value="OMPADOMAIN"/>
</dbReference>
<dbReference type="CDD" id="cd07185">
    <property type="entry name" value="OmpA_C-like"/>
    <property type="match status" value="1"/>
</dbReference>
<dbReference type="SUPFAM" id="SSF103088">
    <property type="entry name" value="OmpA-like"/>
    <property type="match status" value="1"/>
</dbReference>
<dbReference type="PROSITE" id="PS51257">
    <property type="entry name" value="PROKAR_LIPOPROTEIN"/>
    <property type="match status" value="1"/>
</dbReference>
<dbReference type="InterPro" id="IPR006664">
    <property type="entry name" value="OMP_bac"/>
</dbReference>
<dbReference type="Proteomes" id="UP000182983">
    <property type="component" value="Unassembled WGS sequence"/>
</dbReference>
<dbReference type="Gene3D" id="3.30.1330.60">
    <property type="entry name" value="OmpA-like domain"/>
    <property type="match status" value="1"/>
</dbReference>
<keyword evidence="8" id="KW-1185">Reference proteome</keyword>
<dbReference type="PANTHER" id="PTHR30329:SF21">
    <property type="entry name" value="LIPOPROTEIN YIAD-RELATED"/>
    <property type="match status" value="1"/>
</dbReference>
<sequence length="283" mass="29875">MRRLRIVCAIGTAALAAACATPWEVADVQTAIEAPPASTGPAFTRALFDEYRGIAKSEALVQYDWINAAVFARKGLRAADGEVVAPEDIAAWDIPADRVAELTAARTKLVGYLSTGAADRVPALAAKAQASFDCWVEEESEGDSLSECRSTFVKTVAQLEPEPPAVNPPSAVEPKVIRTFVVYFDLNKATLGPKGQKTLAEAAAARAELAPTAIHVIGHTDTSGKAALNDRLSAQRASTVAEALARLGVQADQKALGKTQPAVATGDGVTELRNRRVEILFVK</sequence>
<dbReference type="RefSeq" id="WP_074767451.1">
    <property type="nucleotide sequence ID" value="NZ_FNWO01000005.1"/>
</dbReference>
<gene>
    <name evidence="7" type="ORF">SAMN04244559_01659</name>
</gene>
<feature type="domain" description="OmpA-like" evidence="6">
    <location>
        <begin position="171"/>
        <end position="283"/>
    </location>
</feature>
<name>A0A1H6HF46_MAGFU</name>
<evidence type="ECO:0000313" key="8">
    <source>
        <dbReference type="Proteomes" id="UP000182983"/>
    </source>
</evidence>
<dbReference type="OrthoDB" id="189250at2"/>
<dbReference type="PANTHER" id="PTHR30329">
    <property type="entry name" value="STATOR ELEMENT OF FLAGELLAR MOTOR COMPLEX"/>
    <property type="match status" value="1"/>
</dbReference>
<evidence type="ECO:0000313" key="7">
    <source>
        <dbReference type="EMBL" id="SEH34467.1"/>
    </source>
</evidence>
<feature type="chain" id="PRO_5010201887" evidence="5">
    <location>
        <begin position="20"/>
        <end position="283"/>
    </location>
</feature>
<keyword evidence="2 4" id="KW-0472">Membrane</keyword>
<evidence type="ECO:0000256" key="1">
    <source>
        <dbReference type="ARBA" id="ARBA00004442"/>
    </source>
</evidence>
<dbReference type="Pfam" id="PF00691">
    <property type="entry name" value="OmpA"/>
    <property type="match status" value="1"/>
</dbReference>
<evidence type="ECO:0000256" key="4">
    <source>
        <dbReference type="PROSITE-ProRule" id="PRU00473"/>
    </source>
</evidence>
<comment type="subcellular location">
    <subcellularLocation>
        <location evidence="1">Cell outer membrane</location>
    </subcellularLocation>
</comment>
<dbReference type="PROSITE" id="PS51123">
    <property type="entry name" value="OMPA_2"/>
    <property type="match status" value="1"/>
</dbReference>
<keyword evidence="3" id="KW-0998">Cell outer membrane</keyword>
<dbReference type="GO" id="GO:0009279">
    <property type="term" value="C:cell outer membrane"/>
    <property type="evidence" value="ECO:0007669"/>
    <property type="project" value="UniProtKB-SubCell"/>
</dbReference>
<dbReference type="EMBL" id="FNWO01000005">
    <property type="protein sequence ID" value="SEH34467.1"/>
    <property type="molecule type" value="Genomic_DNA"/>
</dbReference>
<dbReference type="AlphaFoldDB" id="A0A1H6HF46"/>
<feature type="signal peptide" evidence="5">
    <location>
        <begin position="1"/>
        <end position="19"/>
    </location>
</feature>
<dbReference type="InterPro" id="IPR006665">
    <property type="entry name" value="OmpA-like"/>
</dbReference>
<evidence type="ECO:0000259" key="6">
    <source>
        <dbReference type="PROSITE" id="PS51123"/>
    </source>
</evidence>
<evidence type="ECO:0000256" key="2">
    <source>
        <dbReference type="ARBA" id="ARBA00023136"/>
    </source>
</evidence>
<proteinExistence type="predicted"/>
<keyword evidence="5" id="KW-0732">Signal</keyword>
<dbReference type="InterPro" id="IPR036737">
    <property type="entry name" value="OmpA-like_sf"/>
</dbReference>
<evidence type="ECO:0000256" key="5">
    <source>
        <dbReference type="SAM" id="SignalP"/>
    </source>
</evidence>